<keyword evidence="3" id="KW-1185">Reference proteome</keyword>
<keyword evidence="1" id="KW-0732">Signal</keyword>
<evidence type="ECO:0000313" key="2">
    <source>
        <dbReference type="EMBL" id="CAI5453076.1"/>
    </source>
</evidence>
<dbReference type="PANTHER" id="PTHR35182:SF1">
    <property type="entry name" value="COLD-SHOCK PROTEIN-RELATED"/>
    <property type="match status" value="1"/>
</dbReference>
<comment type="caution">
    <text evidence="2">The sequence shown here is derived from an EMBL/GenBank/DDBJ whole genome shotgun (WGS) entry which is preliminary data.</text>
</comment>
<name>A0A9P1IYK4_9PELO</name>
<evidence type="ECO:0000256" key="1">
    <source>
        <dbReference type="SAM" id="SignalP"/>
    </source>
</evidence>
<proteinExistence type="predicted"/>
<feature type="chain" id="PRO_5040136217" evidence="1">
    <location>
        <begin position="21"/>
        <end position="128"/>
    </location>
</feature>
<reference evidence="2" key="1">
    <citation type="submission" date="2022-11" db="EMBL/GenBank/DDBJ databases">
        <authorList>
            <person name="Kikuchi T."/>
        </authorList>
    </citation>
    <scope>NUCLEOTIDE SEQUENCE</scope>
    <source>
        <strain evidence="2">PS1010</strain>
    </source>
</reference>
<feature type="signal peptide" evidence="1">
    <location>
        <begin position="1"/>
        <end position="20"/>
    </location>
</feature>
<evidence type="ECO:0000313" key="3">
    <source>
        <dbReference type="Proteomes" id="UP001152747"/>
    </source>
</evidence>
<gene>
    <name evidence="2" type="ORF">CAMP_LOCUS15713</name>
</gene>
<dbReference type="EMBL" id="CANHGI010000005">
    <property type="protein sequence ID" value="CAI5453076.1"/>
    <property type="molecule type" value="Genomic_DNA"/>
</dbReference>
<accession>A0A9P1IYK4</accession>
<dbReference type="AlphaFoldDB" id="A0A9P1IYK4"/>
<sequence>MTKIILFLTVLYFCSSLILADVPYLMFMEGENAEIWVGTSKNLKRSVGINKPIQVYRLCNGNNKKTCGYWENTKNKKKVVKAPVTRKKGEGYIVLRNVTTADSGNYYNGDGIYFQVQVMAPYVPPPAS</sequence>
<dbReference type="Proteomes" id="UP001152747">
    <property type="component" value="Unassembled WGS sequence"/>
</dbReference>
<dbReference type="PANTHER" id="PTHR35182">
    <property type="entry name" value="PROTEIN CBG13762"/>
    <property type="match status" value="1"/>
</dbReference>
<protein>
    <submittedName>
        <fullName evidence="2">Uncharacterized protein</fullName>
    </submittedName>
</protein>
<dbReference type="OrthoDB" id="5781203at2759"/>
<organism evidence="2 3">
    <name type="scientific">Caenorhabditis angaria</name>
    <dbReference type="NCBI Taxonomy" id="860376"/>
    <lineage>
        <taxon>Eukaryota</taxon>
        <taxon>Metazoa</taxon>
        <taxon>Ecdysozoa</taxon>
        <taxon>Nematoda</taxon>
        <taxon>Chromadorea</taxon>
        <taxon>Rhabditida</taxon>
        <taxon>Rhabditina</taxon>
        <taxon>Rhabditomorpha</taxon>
        <taxon>Rhabditoidea</taxon>
        <taxon>Rhabditidae</taxon>
        <taxon>Peloderinae</taxon>
        <taxon>Caenorhabditis</taxon>
    </lineage>
</organism>